<proteinExistence type="inferred from homology"/>
<dbReference type="InterPro" id="IPR033942">
    <property type="entry name" value="IMPase"/>
</dbReference>
<dbReference type="GO" id="GO:0046854">
    <property type="term" value="P:phosphatidylinositol phosphate biosynthetic process"/>
    <property type="evidence" value="ECO:0007669"/>
    <property type="project" value="InterPro"/>
</dbReference>
<dbReference type="Gene3D" id="3.40.190.80">
    <property type="match status" value="1"/>
</dbReference>
<dbReference type="InterPro" id="IPR020550">
    <property type="entry name" value="Inositol_monophosphatase_CS"/>
</dbReference>
<dbReference type="PANTHER" id="PTHR20854">
    <property type="entry name" value="INOSITOL MONOPHOSPHATASE"/>
    <property type="match status" value="1"/>
</dbReference>
<dbReference type="EC" id="3.1.3.25" evidence="10"/>
<dbReference type="Proteomes" id="UP000054304">
    <property type="component" value="Unassembled WGS sequence"/>
</dbReference>
<keyword evidence="5" id="KW-0452">Lithium</keyword>
<keyword evidence="6 9" id="KW-0479">Metal-binding</keyword>
<dbReference type="GO" id="GO:0006021">
    <property type="term" value="P:inositol biosynthetic process"/>
    <property type="evidence" value="ECO:0007669"/>
    <property type="project" value="UniProtKB-UniPathway"/>
</dbReference>
<dbReference type="GO" id="GO:0071545">
    <property type="term" value="P:inositol phosphate catabolic process"/>
    <property type="evidence" value="ECO:0007669"/>
    <property type="project" value="EnsemblFungi"/>
</dbReference>
<dbReference type="UniPathway" id="UPA00823">
    <property type="reaction ID" value="UER00788"/>
</dbReference>
<comment type="similarity">
    <text evidence="4 10">Belongs to the inositol monophosphatase superfamily.</text>
</comment>
<dbReference type="GO" id="GO:0007165">
    <property type="term" value="P:signal transduction"/>
    <property type="evidence" value="ECO:0007669"/>
    <property type="project" value="TreeGrafter"/>
</dbReference>
<dbReference type="InterPro" id="IPR000760">
    <property type="entry name" value="Inositol_monophosphatase-like"/>
</dbReference>
<evidence type="ECO:0000313" key="11">
    <source>
        <dbReference type="EMBL" id="CEP63783.1"/>
    </source>
</evidence>
<keyword evidence="12" id="KW-1185">Reference proteome</keyword>
<name>A0A0C7N783_9SACH</name>
<evidence type="ECO:0000313" key="12">
    <source>
        <dbReference type="Proteomes" id="UP000054304"/>
    </source>
</evidence>
<dbReference type="PRINTS" id="PR00377">
    <property type="entry name" value="IMPHPHTASES"/>
</dbReference>
<evidence type="ECO:0000256" key="3">
    <source>
        <dbReference type="ARBA" id="ARBA00005152"/>
    </source>
</evidence>
<comment type="catalytic activity">
    <reaction evidence="1 10">
        <text>a myo-inositol phosphate + H2O = myo-inositol + phosphate</text>
        <dbReference type="Rhea" id="RHEA:24056"/>
        <dbReference type="ChEBI" id="CHEBI:15377"/>
        <dbReference type="ChEBI" id="CHEBI:17268"/>
        <dbReference type="ChEBI" id="CHEBI:43474"/>
        <dbReference type="ChEBI" id="CHEBI:84139"/>
        <dbReference type="EC" id="3.1.3.25"/>
    </reaction>
</comment>
<sequence length="316" mass="35185">MFIIARNLKNFNQDHHHKRSMTINQAELLSIEQFLSTLARDQVGPIIKSKSGTQHSYDAKSGARAVDIVTEIDKQVEKLIWTAVKEKYPTFKFVGEESYVPGKTAITDDPTFIIDPIDGTTNFVHDFPFSCTSLGLTINKVPVVGVIYNPHLDLLISASENNGVRVNGIDFDFKAKIQSMGPLKLSKSVVALQPGSAREGPNFKTKIRTYENLLSCDGGFVHGFRNLGSSAMTMAYICLGYLDSYWDGGCYAWDVCAGWCILKETGGRVVGANAGEWAVAVDNRTYLAVRGCENPQEQEQYIRDFWKCVEGRLDYK</sequence>
<dbReference type="CDD" id="cd01639">
    <property type="entry name" value="IMPase"/>
    <property type="match status" value="1"/>
</dbReference>
<dbReference type="AlphaFoldDB" id="A0A0C7N783"/>
<comment type="pathway">
    <text evidence="3 10">Polyol metabolism; myo-inositol biosynthesis; myo-inositol from D-glucose 6-phosphate: step 2/2.</text>
</comment>
<feature type="binding site" evidence="9">
    <location>
        <position position="254"/>
    </location>
    <ligand>
        <name>Mg(2+)</name>
        <dbReference type="ChEBI" id="CHEBI:18420"/>
        <label>1</label>
        <note>catalytic</note>
    </ligand>
</feature>
<feature type="binding site" evidence="9">
    <location>
        <position position="117"/>
    </location>
    <ligand>
        <name>Mg(2+)</name>
        <dbReference type="ChEBI" id="CHEBI:18420"/>
        <label>1</label>
        <note>catalytic</note>
    </ligand>
</feature>
<dbReference type="HOGENOM" id="CLU_044118_1_2_1"/>
<dbReference type="FunFam" id="3.30.540.10:FF:000013">
    <property type="entry name" value="Inositol-1-monophosphatase"/>
    <property type="match status" value="1"/>
</dbReference>
<feature type="binding site" evidence="9">
    <location>
        <position position="96"/>
    </location>
    <ligand>
        <name>Mg(2+)</name>
        <dbReference type="ChEBI" id="CHEBI:18420"/>
        <label>1</label>
        <note>catalytic</note>
    </ligand>
</feature>
<evidence type="ECO:0000256" key="7">
    <source>
        <dbReference type="ARBA" id="ARBA00022801"/>
    </source>
</evidence>
<dbReference type="PANTHER" id="PTHR20854:SF4">
    <property type="entry name" value="INOSITOL-1-MONOPHOSPHATASE-RELATED"/>
    <property type="match status" value="1"/>
</dbReference>
<feature type="binding site" evidence="9">
    <location>
        <position position="115"/>
    </location>
    <ligand>
        <name>Mg(2+)</name>
        <dbReference type="ChEBI" id="CHEBI:18420"/>
        <label>1</label>
        <note>catalytic</note>
    </ligand>
</feature>
<evidence type="ECO:0000256" key="4">
    <source>
        <dbReference type="ARBA" id="ARBA00009759"/>
    </source>
</evidence>
<evidence type="ECO:0000256" key="1">
    <source>
        <dbReference type="ARBA" id="ARBA00001033"/>
    </source>
</evidence>
<dbReference type="Gene3D" id="3.30.540.10">
    <property type="entry name" value="Fructose-1,6-Bisphosphatase, subunit A, domain 1"/>
    <property type="match status" value="1"/>
</dbReference>
<dbReference type="InterPro" id="IPR020583">
    <property type="entry name" value="Inositol_monoP_metal-BS"/>
</dbReference>
<protein>
    <recommendedName>
        <fullName evidence="10">Inositol-1-monophosphatase</fullName>
        <ecNumber evidence="10">3.1.3.25</ecNumber>
    </recommendedName>
</protein>
<dbReference type="RefSeq" id="XP_022629995.1">
    <property type="nucleotide sequence ID" value="XM_022770679.1"/>
</dbReference>
<evidence type="ECO:0000256" key="6">
    <source>
        <dbReference type="ARBA" id="ARBA00022723"/>
    </source>
</evidence>
<dbReference type="OrthoDB" id="10254945at2759"/>
<keyword evidence="7 10" id="KW-0378">Hydrolase</keyword>
<evidence type="ECO:0000256" key="10">
    <source>
        <dbReference type="RuleBase" id="RU364068"/>
    </source>
</evidence>
<dbReference type="GO" id="GO:0008934">
    <property type="term" value="F:inositol monophosphate 1-phosphatase activity"/>
    <property type="evidence" value="ECO:0007669"/>
    <property type="project" value="EnsemblFungi"/>
</dbReference>
<accession>A0A0C7N783</accession>
<dbReference type="GeneID" id="34687303"/>
<dbReference type="FunFam" id="3.40.190.80:FF:000012">
    <property type="entry name" value="Inositol-1-monophosphatase"/>
    <property type="match status" value="1"/>
</dbReference>
<dbReference type="SUPFAM" id="SSF56655">
    <property type="entry name" value="Carbohydrate phosphatase"/>
    <property type="match status" value="1"/>
</dbReference>
<organism evidence="11 12">
    <name type="scientific">Lachancea lanzarotensis</name>
    <dbReference type="NCBI Taxonomy" id="1245769"/>
    <lineage>
        <taxon>Eukaryota</taxon>
        <taxon>Fungi</taxon>
        <taxon>Dikarya</taxon>
        <taxon>Ascomycota</taxon>
        <taxon>Saccharomycotina</taxon>
        <taxon>Saccharomycetes</taxon>
        <taxon>Saccharomycetales</taxon>
        <taxon>Saccharomycetaceae</taxon>
        <taxon>Lachancea</taxon>
    </lineage>
</organism>
<keyword evidence="8 9" id="KW-0460">Magnesium</keyword>
<evidence type="ECO:0000256" key="8">
    <source>
        <dbReference type="ARBA" id="ARBA00022842"/>
    </source>
</evidence>
<evidence type="ECO:0000256" key="9">
    <source>
        <dbReference type="PIRSR" id="PIRSR600760-2"/>
    </source>
</evidence>
<dbReference type="EMBL" id="LN736368">
    <property type="protein sequence ID" value="CEP63783.1"/>
    <property type="molecule type" value="Genomic_DNA"/>
</dbReference>
<comment type="cofactor">
    <cofactor evidence="2 9 10">
        <name>Mg(2+)</name>
        <dbReference type="ChEBI" id="CHEBI:18420"/>
    </cofactor>
</comment>
<dbReference type="PROSITE" id="PS00630">
    <property type="entry name" value="IMP_2"/>
    <property type="match status" value="1"/>
</dbReference>
<dbReference type="Pfam" id="PF00459">
    <property type="entry name" value="Inositol_P"/>
    <property type="match status" value="1"/>
</dbReference>
<evidence type="ECO:0000256" key="2">
    <source>
        <dbReference type="ARBA" id="ARBA00001946"/>
    </source>
</evidence>
<gene>
    <name evidence="11" type="ORF">LALA0_S09e02410g</name>
</gene>
<dbReference type="PROSITE" id="PS00629">
    <property type="entry name" value="IMP_1"/>
    <property type="match status" value="1"/>
</dbReference>
<dbReference type="GO" id="GO:0046872">
    <property type="term" value="F:metal ion binding"/>
    <property type="evidence" value="ECO:0007669"/>
    <property type="project" value="UniProtKB-KW"/>
</dbReference>
<feature type="binding site" evidence="9">
    <location>
        <position position="118"/>
    </location>
    <ligand>
        <name>Mg(2+)</name>
        <dbReference type="ChEBI" id="CHEBI:18420"/>
        <label>1</label>
        <note>catalytic</note>
    </ligand>
</feature>
<evidence type="ECO:0000256" key="5">
    <source>
        <dbReference type="ARBA" id="ARBA00022671"/>
    </source>
</evidence>
<dbReference type="STRING" id="1245769.A0A0C7N783"/>
<reference evidence="11 12" key="1">
    <citation type="submission" date="2014-12" db="EMBL/GenBank/DDBJ databases">
        <authorList>
            <person name="Neuveglise Cecile"/>
        </authorList>
    </citation>
    <scope>NUCLEOTIDE SEQUENCE [LARGE SCALE GENOMIC DNA]</scope>
    <source>
        <strain evidence="11 12">CBS 12615</strain>
    </source>
</reference>